<dbReference type="AlphaFoldDB" id="A0A9J6PQ67"/>
<protein>
    <submittedName>
        <fullName evidence="1">Uncharacterized protein</fullName>
    </submittedName>
</protein>
<accession>A0A9J6PQ67</accession>
<dbReference type="RefSeq" id="WP_267144348.1">
    <property type="nucleotide sequence ID" value="NZ_JAODIL010000081.1"/>
</dbReference>
<proteinExistence type="predicted"/>
<dbReference type="EMBL" id="JAODIM010000043">
    <property type="protein sequence ID" value="MCU5780449.1"/>
    <property type="molecule type" value="Genomic_DNA"/>
</dbReference>
<dbReference type="Proteomes" id="UP001064262">
    <property type="component" value="Unassembled WGS sequence"/>
</dbReference>
<organism evidence="1 2">
    <name type="scientific">Winslowiella arboricola</name>
    <dbReference type="NCBI Taxonomy" id="2978220"/>
    <lineage>
        <taxon>Bacteria</taxon>
        <taxon>Pseudomonadati</taxon>
        <taxon>Pseudomonadota</taxon>
        <taxon>Gammaproteobacteria</taxon>
        <taxon>Enterobacterales</taxon>
        <taxon>Erwiniaceae</taxon>
        <taxon>Winslowiella</taxon>
    </lineage>
</organism>
<gene>
    <name evidence="1" type="ORF">N5923_23435</name>
</gene>
<reference evidence="1" key="1">
    <citation type="submission" date="2022-09" db="EMBL/GenBank/DDBJ databases">
        <title>Winslowiella arboricola sp. nov., isolated from bleeding cankers on broadleaf hosts.</title>
        <authorList>
            <person name="Brady C."/>
            <person name="Kaur S."/>
            <person name="Crampton B."/>
            <person name="Maddock D."/>
            <person name="Arnold D."/>
            <person name="Denman S."/>
        </authorList>
    </citation>
    <scope>NUCLEOTIDE SEQUENCE</scope>
    <source>
        <strain evidence="1">BAC 15a-03b</strain>
    </source>
</reference>
<evidence type="ECO:0000313" key="1">
    <source>
        <dbReference type="EMBL" id="MCU5780449.1"/>
    </source>
</evidence>
<name>A0A9J6PQ67_9GAMM</name>
<keyword evidence="2" id="KW-1185">Reference proteome</keyword>
<sequence>MTAKVIPFKPKQQHQQVKDARLGILVLRSMILAGDHDIQAMDLLASKIADELYDYVETLEGR</sequence>
<comment type="caution">
    <text evidence="1">The sequence shown here is derived from an EMBL/GenBank/DDBJ whole genome shotgun (WGS) entry which is preliminary data.</text>
</comment>
<evidence type="ECO:0000313" key="2">
    <source>
        <dbReference type="Proteomes" id="UP001064262"/>
    </source>
</evidence>